<feature type="transmembrane region" description="Helical" evidence="13">
    <location>
        <begin position="821"/>
        <end position="843"/>
    </location>
</feature>
<dbReference type="Gene3D" id="3.40.720.10">
    <property type="entry name" value="Alkaline Phosphatase, subunit A"/>
    <property type="match status" value="1"/>
</dbReference>
<comment type="pathway">
    <text evidence="2">Glycolipid biosynthesis; glycosylphosphatidylinositol-anchor biosynthesis.</text>
</comment>
<dbReference type="CDD" id="cd16023">
    <property type="entry name" value="GPI_EPT_3"/>
    <property type="match status" value="1"/>
</dbReference>
<feature type="transmembrane region" description="Helical" evidence="13">
    <location>
        <begin position="586"/>
        <end position="603"/>
    </location>
</feature>
<accession>A0AAR5Q6E8</accession>
<keyword evidence="10" id="KW-0325">Glycoprotein</keyword>
<evidence type="ECO:0000313" key="15">
    <source>
        <dbReference type="Proteomes" id="UP000019118"/>
    </source>
</evidence>
<proteinExistence type="inferred from homology"/>
<keyword evidence="8 13" id="KW-1133">Transmembrane helix</keyword>
<dbReference type="RefSeq" id="XP_019768818.1">
    <property type="nucleotide sequence ID" value="XM_019913259.2"/>
</dbReference>
<dbReference type="Pfam" id="PF01663">
    <property type="entry name" value="Phosphodiest"/>
    <property type="match status" value="1"/>
</dbReference>
<evidence type="ECO:0000256" key="2">
    <source>
        <dbReference type="ARBA" id="ARBA00004687"/>
    </source>
</evidence>
<evidence type="ECO:0000256" key="8">
    <source>
        <dbReference type="ARBA" id="ARBA00022989"/>
    </source>
</evidence>
<dbReference type="InterPro" id="IPR037675">
    <property type="entry name" value="PIG-O_N"/>
</dbReference>
<reference evidence="15" key="1">
    <citation type="journal article" date="2013" name="Genome Biol.">
        <title>Draft genome of the mountain pine beetle, Dendroctonus ponderosae Hopkins, a major forest pest.</title>
        <authorList>
            <person name="Keeling C.I."/>
            <person name="Yuen M.M."/>
            <person name="Liao N.Y."/>
            <person name="Docking T.R."/>
            <person name="Chan S.K."/>
            <person name="Taylor G.A."/>
            <person name="Palmquist D.L."/>
            <person name="Jackman S.D."/>
            <person name="Nguyen A."/>
            <person name="Li M."/>
            <person name="Henderson H."/>
            <person name="Janes J.K."/>
            <person name="Zhao Y."/>
            <person name="Pandoh P."/>
            <person name="Moore R."/>
            <person name="Sperling F.A."/>
            <person name="Huber D.P."/>
            <person name="Birol I."/>
            <person name="Jones S.J."/>
            <person name="Bohlmann J."/>
        </authorList>
    </citation>
    <scope>NUCLEOTIDE SEQUENCE</scope>
</reference>
<dbReference type="GeneID" id="109543514"/>
<evidence type="ECO:0000256" key="3">
    <source>
        <dbReference type="ARBA" id="ARBA00008695"/>
    </source>
</evidence>
<dbReference type="GO" id="GO:0006506">
    <property type="term" value="P:GPI anchor biosynthetic process"/>
    <property type="evidence" value="ECO:0007669"/>
    <property type="project" value="UniProtKB-KW"/>
</dbReference>
<dbReference type="PANTHER" id="PTHR23071:SF1">
    <property type="entry name" value="GPI ETHANOLAMINE PHOSPHATE TRANSFERASE 3"/>
    <property type="match status" value="1"/>
</dbReference>
<evidence type="ECO:0000256" key="7">
    <source>
        <dbReference type="ARBA" id="ARBA00022824"/>
    </source>
</evidence>
<evidence type="ECO:0000256" key="13">
    <source>
        <dbReference type="SAM" id="Phobius"/>
    </source>
</evidence>
<evidence type="ECO:0000256" key="5">
    <source>
        <dbReference type="ARBA" id="ARBA00022679"/>
    </source>
</evidence>
<feature type="transmembrane region" description="Helical" evidence="13">
    <location>
        <begin position="855"/>
        <end position="874"/>
    </location>
</feature>
<evidence type="ECO:0000256" key="10">
    <source>
        <dbReference type="ARBA" id="ARBA00023180"/>
    </source>
</evidence>
<comment type="similarity">
    <text evidence="3">Belongs to the PIGG/PIGN/PIGO family. PIGO subfamily.</text>
</comment>
<protein>
    <recommendedName>
        <fullName evidence="12">GPI ethanolamine phosphate transferase 3, catalytic subunit</fullName>
    </recommendedName>
    <alternativeName>
        <fullName evidence="11">Phosphatidylinositol-glycan biosynthesis class O protein</fullName>
    </alternativeName>
</protein>
<dbReference type="KEGG" id="dpa:109543514"/>
<dbReference type="GO" id="GO:0005789">
    <property type="term" value="C:endoplasmic reticulum membrane"/>
    <property type="evidence" value="ECO:0007669"/>
    <property type="project" value="UniProtKB-SubCell"/>
</dbReference>
<dbReference type="FunFam" id="3.40.720.10:FF:000041">
    <property type="entry name" value="GPI ethanolamine phosphate transferase 3"/>
    <property type="match status" value="1"/>
</dbReference>
<feature type="transmembrane region" description="Helical" evidence="13">
    <location>
        <begin position="691"/>
        <end position="711"/>
    </location>
</feature>
<feature type="transmembrane region" description="Helical" evidence="13">
    <location>
        <begin position="561"/>
        <end position="580"/>
    </location>
</feature>
<evidence type="ECO:0000256" key="9">
    <source>
        <dbReference type="ARBA" id="ARBA00023136"/>
    </source>
</evidence>
<dbReference type="SUPFAM" id="SSF53649">
    <property type="entry name" value="Alkaline phosphatase-like"/>
    <property type="match status" value="1"/>
</dbReference>
<dbReference type="Proteomes" id="UP000019118">
    <property type="component" value="Unassembled WGS sequence"/>
</dbReference>
<feature type="transmembrane region" description="Helical" evidence="13">
    <location>
        <begin position="791"/>
        <end position="814"/>
    </location>
</feature>
<dbReference type="EnsemblMetazoa" id="XM_019913259.1">
    <property type="protein sequence ID" value="XP_019768818.1"/>
    <property type="gene ID" value="LOC109543514"/>
</dbReference>
<evidence type="ECO:0000313" key="14">
    <source>
        <dbReference type="EnsemblMetazoa" id="XP_019768818.1"/>
    </source>
</evidence>
<organism evidence="14 15">
    <name type="scientific">Dendroctonus ponderosae</name>
    <name type="common">Mountain pine beetle</name>
    <dbReference type="NCBI Taxonomy" id="77166"/>
    <lineage>
        <taxon>Eukaryota</taxon>
        <taxon>Metazoa</taxon>
        <taxon>Ecdysozoa</taxon>
        <taxon>Arthropoda</taxon>
        <taxon>Hexapoda</taxon>
        <taxon>Insecta</taxon>
        <taxon>Pterygota</taxon>
        <taxon>Neoptera</taxon>
        <taxon>Endopterygota</taxon>
        <taxon>Coleoptera</taxon>
        <taxon>Polyphaga</taxon>
        <taxon>Cucujiformia</taxon>
        <taxon>Curculionidae</taxon>
        <taxon>Scolytinae</taxon>
        <taxon>Dendroctonus</taxon>
    </lineage>
</organism>
<feature type="transmembrane region" description="Helical" evidence="13">
    <location>
        <begin position="731"/>
        <end position="750"/>
    </location>
</feature>
<reference evidence="14" key="2">
    <citation type="submission" date="2024-08" db="UniProtKB">
        <authorList>
            <consortium name="EnsemblMetazoa"/>
        </authorList>
    </citation>
    <scope>IDENTIFICATION</scope>
</reference>
<dbReference type="CTD" id="37118"/>
<keyword evidence="7" id="KW-0256">Endoplasmic reticulum</keyword>
<evidence type="ECO:0000256" key="11">
    <source>
        <dbReference type="ARBA" id="ARBA00079084"/>
    </source>
</evidence>
<feature type="transmembrane region" description="Helical" evidence="13">
    <location>
        <begin position="886"/>
        <end position="911"/>
    </location>
</feature>
<feature type="transmembrane region" description="Helical" evidence="13">
    <location>
        <begin position="528"/>
        <end position="549"/>
    </location>
</feature>
<keyword evidence="9 13" id="KW-0472">Membrane</keyword>
<comment type="subcellular location">
    <subcellularLocation>
        <location evidence="1">Endoplasmic reticulum membrane</location>
        <topology evidence="1">Multi-pass membrane protein</topology>
    </subcellularLocation>
</comment>
<keyword evidence="4" id="KW-0337">GPI-anchor biosynthesis</keyword>
<dbReference type="InterPro" id="IPR002591">
    <property type="entry name" value="Phosphodiest/P_Trfase"/>
</dbReference>
<sequence length="1048" mass="117587">MRKKLKYFLTLLWFAYLIVSSILLFKKGFLLSKEVQNQNATCDSLELDELTACFAANYKNSASCPFDANWREKLYSKANSLCIPSDTKVILLIVDALRYDFAVFNEDNLKPLPYENRLPAIKRTLDKFPASSRLYKFIADPPTTTMQRIKALTTGSLPTFIDAGSNFASSQITEDNIIDQVLKTKENIVFMGDDTWTSLYPNRFIRNFPYPSFDVWDLDTVDNGVRANLFPELEKRDWKMLIGHFLGVDHCGHRHGPNHPEMVRKLTEINGVIEDVIKVMDNETILFVIGDHGMTITGDHGGATEDEVSSAMFVYSKQTLLSIGEHKSSVKQVDLVPTLSAILGVPVPFQNLGVLIHNALPEPQNTDKLRWKLPLFWLWHNARQMVSYMQTYSENSKIFDEHYLELYYSEIESLQAKLDSVTSDQEFAKLSETVGSLLVKLRTLCEEVWVQFDAYSISNGLTFLFLTVFFMFIISDGIPLRHLPAAIEGSFVVVCVIGLLFSVTAVAALDFSDLVDSSLYTCLFLTNVLSHLMFLLPVFQNWTLISFNWYQKNQANGVMHVICRLVLVCNIAGVFSNSYVLEEASALLFLLVTVLILSLLLLVRSDYGKNWVKLAIIACSVLFLLRFSVHFWRCRTEQEWCFRSPHEEVSRIKSQASKTQWGVSVVSLSLLAILVKIWLRKCGNLSGFSITEILNKLLPSVIVVCIAGYWVMQRLAGNTKSIARTSNYLAWSVYGLCGFSLIVAIIRPICVHVISAASSENLASITGLFAMLRASFLSGAKEESRRDDVPIVSGLGTAYSAVYVILATYLLLLTALVLGDLFAFSLVVMVAVGAFFLVATSVWRIKEAKTWEDLLNVPTLVVLGWILLPQYFFYASGHQPAFSNIAWESAFVGTSGLVSANNYILGALVLLNTFGTYMLAGVLLPLLIIVPFTLCVMMPSACSKNKVLHPSAQKGELFLFEQDRISTAALFSLCCKYMVGHTVKVFASMLAATIHCRHLMVWSIFAPKFIFEAIALFITLGSVLVGYLVFIRINFQIERLVTKLNKTH</sequence>
<dbReference type="InterPro" id="IPR039524">
    <property type="entry name" value="PIGO/GPI13"/>
</dbReference>
<keyword evidence="6 13" id="KW-0812">Transmembrane</keyword>
<evidence type="ECO:0000256" key="6">
    <source>
        <dbReference type="ARBA" id="ARBA00022692"/>
    </source>
</evidence>
<dbReference type="GO" id="GO:0051377">
    <property type="term" value="F:mannose-ethanolamine phosphotransferase activity"/>
    <property type="evidence" value="ECO:0007669"/>
    <property type="project" value="InterPro"/>
</dbReference>
<keyword evidence="5" id="KW-0808">Transferase</keyword>
<feature type="transmembrane region" description="Helical" evidence="13">
    <location>
        <begin position="917"/>
        <end position="937"/>
    </location>
</feature>
<feature type="transmembrane region" description="Helical" evidence="13">
    <location>
        <begin position="486"/>
        <end position="508"/>
    </location>
</feature>
<feature type="transmembrane region" description="Helical" evidence="13">
    <location>
        <begin position="1010"/>
        <end position="1030"/>
    </location>
</feature>
<evidence type="ECO:0000256" key="4">
    <source>
        <dbReference type="ARBA" id="ARBA00022502"/>
    </source>
</evidence>
<dbReference type="InterPro" id="IPR017850">
    <property type="entry name" value="Alkaline_phosphatase_core_sf"/>
</dbReference>
<name>A0AAR5Q6E8_DENPD</name>
<evidence type="ECO:0000256" key="12">
    <source>
        <dbReference type="ARBA" id="ARBA00093602"/>
    </source>
</evidence>
<feature type="transmembrane region" description="Helical" evidence="13">
    <location>
        <begin position="661"/>
        <end position="679"/>
    </location>
</feature>
<keyword evidence="15" id="KW-1185">Reference proteome</keyword>
<feature type="transmembrane region" description="Helical" evidence="13">
    <location>
        <begin position="454"/>
        <end position="474"/>
    </location>
</feature>
<feature type="transmembrane region" description="Helical" evidence="13">
    <location>
        <begin position="610"/>
        <end position="629"/>
    </location>
</feature>
<dbReference type="PANTHER" id="PTHR23071">
    <property type="entry name" value="PHOSPHATIDYLINOSITOL GLYCAN"/>
    <property type="match status" value="1"/>
</dbReference>
<dbReference type="AlphaFoldDB" id="A0AAR5Q6E8"/>
<evidence type="ECO:0000256" key="1">
    <source>
        <dbReference type="ARBA" id="ARBA00004477"/>
    </source>
</evidence>